<dbReference type="Proteomes" id="UP000008311">
    <property type="component" value="Unassembled WGS sequence"/>
</dbReference>
<dbReference type="GO" id="GO:0016298">
    <property type="term" value="F:lipase activity"/>
    <property type="evidence" value="ECO:0000318"/>
    <property type="project" value="GO_Central"/>
</dbReference>
<reference evidence="5" key="1">
    <citation type="journal article" date="2010" name="Nat. Biotechnol.">
        <title>Draft genome sequence of the oilseed species Ricinus communis.</title>
        <authorList>
            <person name="Chan A.P."/>
            <person name="Crabtree J."/>
            <person name="Zhao Q."/>
            <person name="Lorenzi H."/>
            <person name="Orvis J."/>
            <person name="Puiu D."/>
            <person name="Melake-Berhan A."/>
            <person name="Jones K.M."/>
            <person name="Redman J."/>
            <person name="Chen G."/>
            <person name="Cahoon E.B."/>
            <person name="Gedil M."/>
            <person name="Stanke M."/>
            <person name="Haas B.J."/>
            <person name="Wortman J.R."/>
            <person name="Fraser-Liggett C.M."/>
            <person name="Ravel J."/>
            <person name="Rabinowicz P.D."/>
        </authorList>
    </citation>
    <scope>NUCLEOTIDE SEQUENCE [LARGE SCALE GENOMIC DNA]</scope>
    <source>
        <strain evidence="5">cv. Hale</strain>
    </source>
</reference>
<evidence type="ECO:0000256" key="3">
    <source>
        <dbReference type="SAM" id="SignalP"/>
    </source>
</evidence>
<evidence type="ECO:0000313" key="4">
    <source>
        <dbReference type="EMBL" id="EEF44580.1"/>
    </source>
</evidence>
<protein>
    <submittedName>
        <fullName evidence="4">Esterase, putative</fullName>
    </submittedName>
</protein>
<evidence type="ECO:0000256" key="1">
    <source>
        <dbReference type="ARBA" id="ARBA00008668"/>
    </source>
</evidence>
<keyword evidence="5" id="KW-1185">Reference proteome</keyword>
<dbReference type="eggNOG" id="ENOG502S4IX">
    <property type="taxonomic scope" value="Eukaryota"/>
</dbReference>
<name>B9RVK4_RICCO</name>
<dbReference type="InParanoid" id="B9RVK4"/>
<dbReference type="InterPro" id="IPR001087">
    <property type="entry name" value="GDSL"/>
</dbReference>
<dbReference type="AlphaFoldDB" id="B9RVK4"/>
<keyword evidence="2 3" id="KW-0732">Signal</keyword>
<dbReference type="InterPro" id="IPR035669">
    <property type="entry name" value="SGNH_plant_lipase-like"/>
</dbReference>
<dbReference type="OrthoDB" id="850566at2759"/>
<dbReference type="KEGG" id="rcu:8259276"/>
<organism evidence="4 5">
    <name type="scientific">Ricinus communis</name>
    <name type="common">Castor bean</name>
    <dbReference type="NCBI Taxonomy" id="3988"/>
    <lineage>
        <taxon>Eukaryota</taxon>
        <taxon>Viridiplantae</taxon>
        <taxon>Streptophyta</taxon>
        <taxon>Embryophyta</taxon>
        <taxon>Tracheophyta</taxon>
        <taxon>Spermatophyta</taxon>
        <taxon>Magnoliopsida</taxon>
        <taxon>eudicotyledons</taxon>
        <taxon>Gunneridae</taxon>
        <taxon>Pentapetalae</taxon>
        <taxon>rosids</taxon>
        <taxon>fabids</taxon>
        <taxon>Malpighiales</taxon>
        <taxon>Euphorbiaceae</taxon>
        <taxon>Acalyphoideae</taxon>
        <taxon>Acalypheae</taxon>
        <taxon>Ricinus</taxon>
    </lineage>
</organism>
<proteinExistence type="inferred from homology"/>
<dbReference type="InterPro" id="IPR036514">
    <property type="entry name" value="SGNH_hydro_sf"/>
</dbReference>
<accession>B9RVK4</accession>
<dbReference type="PANTHER" id="PTHR45966">
    <property type="entry name" value="GDSL-LIKE LIPASE/ACYLHYDROLASE"/>
    <property type="match status" value="1"/>
</dbReference>
<dbReference type="InterPro" id="IPR044552">
    <property type="entry name" value="GLIP1-5/GLL25"/>
</dbReference>
<sequence length="372" mass="41017">MAISLASFLSVMCLCASVALLNPISCNAQYFFIFGDSIFDPGNAIFIDPANPSPAFFPPYGETFPGHPTGRLSDGRLIPDFIATFLNIPFIPPVLNTDADFSHGASFASAGAGVFNNYDKAMNLEQQYGNFTQFVKNWKEQYGEAEVDKRLKEAVYLMNMGGNDHFTFNTKHPIATFAEMQEYATAVVGNFTIIVKKIYTEFGARKFMFQNVAPVGCLPMNKQENSITGDGCAPNLLTLASLHNDLLDKVMESMKKSSEYPGFTSSIFDFFTQIKDRISRPTDFGFEEGAIACCGTGSNRGEGCGGDGSYEKCEEPSKYVYFDGGHNTEATYLQLALLMWNGTSDAVYPHTMEHLFSYVPIHNVNTKPLFLA</sequence>
<dbReference type="OMA" id="CAKPEEY"/>
<gene>
    <name evidence="4" type="ORF">RCOM_0964320</name>
</gene>
<evidence type="ECO:0000256" key="2">
    <source>
        <dbReference type="ARBA" id="ARBA00022729"/>
    </source>
</evidence>
<feature type="signal peptide" evidence="3">
    <location>
        <begin position="1"/>
        <end position="28"/>
    </location>
</feature>
<evidence type="ECO:0000313" key="5">
    <source>
        <dbReference type="Proteomes" id="UP000008311"/>
    </source>
</evidence>
<dbReference type="Gene3D" id="3.40.50.1110">
    <property type="entry name" value="SGNH hydrolase"/>
    <property type="match status" value="1"/>
</dbReference>
<feature type="chain" id="PRO_5002891346" evidence="3">
    <location>
        <begin position="29"/>
        <end position="372"/>
    </location>
</feature>
<dbReference type="PANTHER" id="PTHR45966:SF12">
    <property type="entry name" value="GDSL ESTERASE_LIPASE 1-LIKE ISOFORM X2"/>
    <property type="match status" value="1"/>
</dbReference>
<dbReference type="Pfam" id="PF00657">
    <property type="entry name" value="Lipase_GDSL"/>
    <property type="match status" value="1"/>
</dbReference>
<dbReference type="CDD" id="cd01837">
    <property type="entry name" value="SGNH_plant_lipase_like"/>
    <property type="match status" value="1"/>
</dbReference>
<dbReference type="EMBL" id="EQ973821">
    <property type="protein sequence ID" value="EEF44580.1"/>
    <property type="molecule type" value="Genomic_DNA"/>
</dbReference>
<comment type="similarity">
    <text evidence="1">Belongs to the 'GDSL' lipolytic enzyme family.</text>
</comment>